<dbReference type="Pfam" id="PF02518">
    <property type="entry name" value="HATPase_c"/>
    <property type="match status" value="1"/>
</dbReference>
<organism evidence="14 15">
    <name type="scientific">Aquimonas voraii</name>
    <dbReference type="NCBI Taxonomy" id="265719"/>
    <lineage>
        <taxon>Bacteria</taxon>
        <taxon>Pseudomonadati</taxon>
        <taxon>Pseudomonadota</taxon>
        <taxon>Gammaproteobacteria</taxon>
        <taxon>Lysobacterales</taxon>
        <taxon>Lysobacteraceae</taxon>
        <taxon>Aquimonas</taxon>
    </lineage>
</organism>
<evidence type="ECO:0000259" key="12">
    <source>
        <dbReference type="PROSITE" id="PS50109"/>
    </source>
</evidence>
<accession>A0A1G6W1E3</accession>
<dbReference type="InterPro" id="IPR036097">
    <property type="entry name" value="HisK_dim/P_sf"/>
</dbReference>
<dbReference type="InterPro" id="IPR003660">
    <property type="entry name" value="HAMP_dom"/>
</dbReference>
<evidence type="ECO:0000256" key="2">
    <source>
        <dbReference type="ARBA" id="ARBA00004370"/>
    </source>
</evidence>
<gene>
    <name evidence="14" type="ORF">SAMN04488509_10435</name>
</gene>
<keyword evidence="9" id="KW-0902">Two-component regulatory system</keyword>
<dbReference type="Gene3D" id="6.10.340.10">
    <property type="match status" value="1"/>
</dbReference>
<evidence type="ECO:0000256" key="11">
    <source>
        <dbReference type="SAM" id="Phobius"/>
    </source>
</evidence>
<feature type="transmembrane region" description="Helical" evidence="11">
    <location>
        <begin position="15"/>
        <end position="37"/>
    </location>
</feature>
<dbReference type="Gene3D" id="1.10.287.130">
    <property type="match status" value="1"/>
</dbReference>
<dbReference type="SMART" id="SM00387">
    <property type="entry name" value="HATPase_c"/>
    <property type="match status" value="1"/>
</dbReference>
<keyword evidence="6 11" id="KW-0812">Transmembrane</keyword>
<proteinExistence type="predicted"/>
<keyword evidence="8 11" id="KW-1133">Transmembrane helix</keyword>
<evidence type="ECO:0000313" key="14">
    <source>
        <dbReference type="EMBL" id="SDD58866.1"/>
    </source>
</evidence>
<evidence type="ECO:0000256" key="4">
    <source>
        <dbReference type="ARBA" id="ARBA00022553"/>
    </source>
</evidence>
<dbReference type="SMART" id="SM00304">
    <property type="entry name" value="HAMP"/>
    <property type="match status" value="1"/>
</dbReference>
<dbReference type="EMBL" id="FNAG01000004">
    <property type="protein sequence ID" value="SDD58866.1"/>
    <property type="molecule type" value="Genomic_DNA"/>
</dbReference>
<comment type="subcellular location">
    <subcellularLocation>
        <location evidence="2">Membrane</location>
    </subcellularLocation>
</comment>
<keyword evidence="7 14" id="KW-0418">Kinase</keyword>
<evidence type="ECO:0000256" key="1">
    <source>
        <dbReference type="ARBA" id="ARBA00000085"/>
    </source>
</evidence>
<evidence type="ECO:0000256" key="10">
    <source>
        <dbReference type="ARBA" id="ARBA00023136"/>
    </source>
</evidence>
<evidence type="ECO:0000256" key="5">
    <source>
        <dbReference type="ARBA" id="ARBA00022679"/>
    </source>
</evidence>
<dbReference type="CDD" id="cd00082">
    <property type="entry name" value="HisKA"/>
    <property type="match status" value="1"/>
</dbReference>
<dbReference type="SMART" id="SM00388">
    <property type="entry name" value="HisKA"/>
    <property type="match status" value="1"/>
</dbReference>
<dbReference type="InterPro" id="IPR036890">
    <property type="entry name" value="HATPase_C_sf"/>
</dbReference>
<sequence>MPTPKQFRRRLRSRIIISFLILGSGLTALFAVATIGLRTRLENQLVDNWLAQEAQNFVDFKRLNPAPDAQFQFSRQIELFIVRSNRQESVPFRWRELPEGVHQVVEAGPDGEPTEYKLAVHRASDLVGFLRYDYSKEALGQRQLITTLIAAVALFSALAGLIGLWSSRRVMQPVAELARRVEGYSSRSAPEKLAPHFPDDEVGQLASALDDYADQLTERVTRDREFNADVSHELRTPLAVIRGAVELIQSQPDLNDKTRQRLQRIERAVQQCTDLITALLMLSRGERGSGATDLRRLAEQLAEANRVNIGSKPIEVIVEGQQGVLVDAPEAILAVALGNLIVNAFKYTREGEIRISVLGDRVEVRDTGPGIPEEEAARLFERGYRGSSSEGSKGGGIGLAIVRRLCELYEWKVSLAPRTDRQGAIATLEFAVFMRKG</sequence>
<reference evidence="14 15" key="1">
    <citation type="submission" date="2016-10" db="EMBL/GenBank/DDBJ databases">
        <authorList>
            <person name="de Groot N.N."/>
        </authorList>
    </citation>
    <scope>NUCLEOTIDE SEQUENCE [LARGE SCALE GENOMIC DNA]</scope>
    <source>
        <strain evidence="14 15">DSM 16957</strain>
    </source>
</reference>
<dbReference type="InterPro" id="IPR003594">
    <property type="entry name" value="HATPase_dom"/>
</dbReference>
<dbReference type="SUPFAM" id="SSF55874">
    <property type="entry name" value="ATPase domain of HSP90 chaperone/DNA topoisomerase II/histidine kinase"/>
    <property type="match status" value="1"/>
</dbReference>
<evidence type="ECO:0000256" key="7">
    <source>
        <dbReference type="ARBA" id="ARBA00022777"/>
    </source>
</evidence>
<feature type="transmembrane region" description="Helical" evidence="11">
    <location>
        <begin position="144"/>
        <end position="165"/>
    </location>
</feature>
<evidence type="ECO:0000256" key="3">
    <source>
        <dbReference type="ARBA" id="ARBA00012438"/>
    </source>
</evidence>
<evidence type="ECO:0000313" key="15">
    <source>
        <dbReference type="Proteomes" id="UP000199603"/>
    </source>
</evidence>
<dbReference type="AlphaFoldDB" id="A0A1G6W1E3"/>
<dbReference type="SUPFAM" id="SSF47384">
    <property type="entry name" value="Homodimeric domain of signal transducing histidine kinase"/>
    <property type="match status" value="1"/>
</dbReference>
<evidence type="ECO:0000259" key="13">
    <source>
        <dbReference type="PROSITE" id="PS50885"/>
    </source>
</evidence>
<dbReference type="PRINTS" id="PR00344">
    <property type="entry name" value="BCTRLSENSOR"/>
</dbReference>
<dbReference type="Pfam" id="PF00512">
    <property type="entry name" value="HisKA"/>
    <property type="match status" value="1"/>
</dbReference>
<comment type="catalytic activity">
    <reaction evidence="1">
        <text>ATP + protein L-histidine = ADP + protein N-phospho-L-histidine.</text>
        <dbReference type="EC" id="2.7.13.3"/>
    </reaction>
</comment>
<dbReference type="PANTHER" id="PTHR45436">
    <property type="entry name" value="SENSOR HISTIDINE KINASE YKOH"/>
    <property type="match status" value="1"/>
</dbReference>
<dbReference type="Proteomes" id="UP000199603">
    <property type="component" value="Unassembled WGS sequence"/>
</dbReference>
<keyword evidence="10 11" id="KW-0472">Membrane</keyword>
<dbReference type="PROSITE" id="PS50885">
    <property type="entry name" value="HAMP"/>
    <property type="match status" value="1"/>
</dbReference>
<dbReference type="GO" id="GO:0005886">
    <property type="term" value="C:plasma membrane"/>
    <property type="evidence" value="ECO:0007669"/>
    <property type="project" value="TreeGrafter"/>
</dbReference>
<keyword evidence="15" id="KW-1185">Reference proteome</keyword>
<keyword evidence="5" id="KW-0808">Transferase</keyword>
<dbReference type="InterPro" id="IPR004358">
    <property type="entry name" value="Sig_transdc_His_kin-like_C"/>
</dbReference>
<dbReference type="InterPro" id="IPR005467">
    <property type="entry name" value="His_kinase_dom"/>
</dbReference>
<protein>
    <recommendedName>
        <fullName evidence="3">histidine kinase</fullName>
        <ecNumber evidence="3">2.7.13.3</ecNumber>
    </recommendedName>
</protein>
<evidence type="ECO:0000256" key="6">
    <source>
        <dbReference type="ARBA" id="ARBA00022692"/>
    </source>
</evidence>
<feature type="domain" description="Histidine kinase" evidence="12">
    <location>
        <begin position="229"/>
        <end position="434"/>
    </location>
</feature>
<dbReference type="STRING" id="265719.SAMN04488509_10435"/>
<dbReference type="PANTHER" id="PTHR45436:SF16">
    <property type="entry name" value="HISTIDINE KINASE"/>
    <property type="match status" value="1"/>
</dbReference>
<keyword evidence="4" id="KW-0597">Phosphoprotein</keyword>
<dbReference type="Gene3D" id="3.30.565.10">
    <property type="entry name" value="Histidine kinase-like ATPase, C-terminal domain"/>
    <property type="match status" value="1"/>
</dbReference>
<dbReference type="PROSITE" id="PS50109">
    <property type="entry name" value="HIS_KIN"/>
    <property type="match status" value="1"/>
</dbReference>
<dbReference type="InterPro" id="IPR050428">
    <property type="entry name" value="TCS_sensor_his_kinase"/>
</dbReference>
<dbReference type="InterPro" id="IPR003661">
    <property type="entry name" value="HisK_dim/P_dom"/>
</dbReference>
<feature type="domain" description="HAMP" evidence="13">
    <location>
        <begin position="168"/>
        <end position="221"/>
    </location>
</feature>
<evidence type="ECO:0000256" key="8">
    <source>
        <dbReference type="ARBA" id="ARBA00022989"/>
    </source>
</evidence>
<dbReference type="CDD" id="cd00075">
    <property type="entry name" value="HATPase"/>
    <property type="match status" value="1"/>
</dbReference>
<dbReference type="EC" id="2.7.13.3" evidence="3"/>
<dbReference type="GO" id="GO:0000155">
    <property type="term" value="F:phosphorelay sensor kinase activity"/>
    <property type="evidence" value="ECO:0007669"/>
    <property type="project" value="InterPro"/>
</dbReference>
<name>A0A1G6W1E3_9GAMM</name>
<evidence type="ECO:0000256" key="9">
    <source>
        <dbReference type="ARBA" id="ARBA00023012"/>
    </source>
</evidence>